<keyword evidence="8" id="KW-1185">Reference proteome</keyword>
<evidence type="ECO:0000313" key="8">
    <source>
        <dbReference type="Proteomes" id="UP000186391"/>
    </source>
</evidence>
<protein>
    <submittedName>
        <fullName evidence="7">ABC transporter permease</fullName>
    </submittedName>
</protein>
<dbReference type="PANTHER" id="PTHR43370">
    <property type="entry name" value="SUGAR ABC TRANSPORTER INTEGRAL MEMBRANE PROTEIN-RELATED"/>
    <property type="match status" value="1"/>
</dbReference>
<name>A0A1U7H660_9CYAN</name>
<keyword evidence="5 6" id="KW-0472">Membrane</keyword>
<dbReference type="GO" id="GO:0005886">
    <property type="term" value="C:plasma membrane"/>
    <property type="evidence" value="ECO:0007669"/>
    <property type="project" value="UniProtKB-SubCell"/>
</dbReference>
<dbReference type="EMBL" id="MRCA01000001">
    <property type="protein sequence ID" value="OKH16706.1"/>
    <property type="molecule type" value="Genomic_DNA"/>
</dbReference>
<keyword evidence="2" id="KW-1003">Cell membrane</keyword>
<evidence type="ECO:0000256" key="5">
    <source>
        <dbReference type="ARBA" id="ARBA00023136"/>
    </source>
</evidence>
<dbReference type="Pfam" id="PF02653">
    <property type="entry name" value="BPD_transp_2"/>
    <property type="match status" value="1"/>
</dbReference>
<feature type="transmembrane region" description="Helical" evidence="6">
    <location>
        <begin position="140"/>
        <end position="156"/>
    </location>
</feature>
<keyword evidence="4 6" id="KW-1133">Transmembrane helix</keyword>
<feature type="transmembrane region" description="Helical" evidence="6">
    <location>
        <begin position="187"/>
        <end position="211"/>
    </location>
</feature>
<evidence type="ECO:0000313" key="7">
    <source>
        <dbReference type="EMBL" id="OKH16706.1"/>
    </source>
</evidence>
<feature type="transmembrane region" description="Helical" evidence="6">
    <location>
        <begin position="32"/>
        <end position="52"/>
    </location>
</feature>
<organism evidence="7 8">
    <name type="scientific">Fischerella major NIES-592</name>
    <dbReference type="NCBI Taxonomy" id="210994"/>
    <lineage>
        <taxon>Bacteria</taxon>
        <taxon>Bacillati</taxon>
        <taxon>Cyanobacteriota</taxon>
        <taxon>Cyanophyceae</taxon>
        <taxon>Nostocales</taxon>
        <taxon>Hapalosiphonaceae</taxon>
        <taxon>Fischerella</taxon>
    </lineage>
</organism>
<dbReference type="CDD" id="cd06580">
    <property type="entry name" value="TM_PBP1_transp_TpRbsC_like"/>
    <property type="match status" value="1"/>
</dbReference>
<feature type="transmembrane region" description="Helical" evidence="6">
    <location>
        <begin position="217"/>
        <end position="233"/>
    </location>
</feature>
<dbReference type="AlphaFoldDB" id="A0A1U7H660"/>
<proteinExistence type="predicted"/>
<comment type="subcellular location">
    <subcellularLocation>
        <location evidence="1">Cell membrane</location>
        <topology evidence="1">Multi-pass membrane protein</topology>
    </subcellularLocation>
</comment>
<accession>A0A1U7H660</accession>
<feature type="transmembrane region" description="Helical" evidence="6">
    <location>
        <begin position="265"/>
        <end position="282"/>
    </location>
</feature>
<evidence type="ECO:0000256" key="4">
    <source>
        <dbReference type="ARBA" id="ARBA00022989"/>
    </source>
</evidence>
<evidence type="ECO:0000256" key="2">
    <source>
        <dbReference type="ARBA" id="ARBA00022475"/>
    </source>
</evidence>
<feature type="transmembrane region" description="Helical" evidence="6">
    <location>
        <begin position="58"/>
        <end position="79"/>
    </location>
</feature>
<dbReference type="Proteomes" id="UP000186391">
    <property type="component" value="Unassembled WGS sequence"/>
</dbReference>
<dbReference type="RefSeq" id="WP_073554919.1">
    <property type="nucleotide sequence ID" value="NZ_MRCA01000001.1"/>
</dbReference>
<keyword evidence="3 6" id="KW-0812">Transmembrane</keyword>
<feature type="transmembrane region" description="Helical" evidence="6">
    <location>
        <begin position="91"/>
        <end position="111"/>
    </location>
</feature>
<dbReference type="GO" id="GO:0022857">
    <property type="term" value="F:transmembrane transporter activity"/>
    <property type="evidence" value="ECO:0007669"/>
    <property type="project" value="InterPro"/>
</dbReference>
<evidence type="ECO:0000256" key="6">
    <source>
        <dbReference type="SAM" id="Phobius"/>
    </source>
</evidence>
<sequence length="304" mass="31864">MIFSNILNDTLRAATPLIFAALGELVAEKSGVLNLGVEGMMLVGAASGFIVASVTDNIYLGFLIALVAGIVIAFIHAVLTINISANQVATGLALSIFGSGLSAFIGADYVGQTITGLQPLSIPILESMPVIGKAFFQQDILVYLSVILVFLVAWFLQKTRSGLILRSVGESTTAAYALGLPVNGVRYLAVLFGGAMAGLAGAYLSLVYTPFWAENMTAGRGWIAIALVVFATWKPMRILLGAYLFGGVSAIQLVLQGLGVGISPYLLSSLPYLATILVLTLISRDATRIQLVAPASLGKPLQKL</sequence>
<feature type="transmembrane region" description="Helical" evidence="6">
    <location>
        <begin position="240"/>
        <end position="259"/>
    </location>
</feature>
<evidence type="ECO:0000256" key="1">
    <source>
        <dbReference type="ARBA" id="ARBA00004651"/>
    </source>
</evidence>
<dbReference type="PANTHER" id="PTHR43370:SF2">
    <property type="entry name" value="ABC TRANSPORTER PERMEASE PROTEIN"/>
    <property type="match status" value="1"/>
</dbReference>
<comment type="caution">
    <text evidence="7">The sequence shown here is derived from an EMBL/GenBank/DDBJ whole genome shotgun (WGS) entry which is preliminary data.</text>
</comment>
<dbReference type="OrthoDB" id="9792579at2"/>
<dbReference type="InterPro" id="IPR001851">
    <property type="entry name" value="ABC_transp_permease"/>
</dbReference>
<reference evidence="7 8" key="1">
    <citation type="submission" date="2016-11" db="EMBL/GenBank/DDBJ databases">
        <title>Draft Genome Sequences of Nine Cyanobacterial Strains from Diverse Habitats.</title>
        <authorList>
            <person name="Zhu T."/>
            <person name="Hou S."/>
            <person name="Lu X."/>
            <person name="Hess W.R."/>
        </authorList>
    </citation>
    <scope>NUCLEOTIDE SEQUENCE [LARGE SCALE GENOMIC DNA]</scope>
    <source>
        <strain evidence="7 8">NIES-592</strain>
    </source>
</reference>
<gene>
    <name evidence="7" type="ORF">NIES592_03530</name>
</gene>
<evidence type="ECO:0000256" key="3">
    <source>
        <dbReference type="ARBA" id="ARBA00022692"/>
    </source>
</evidence>